<dbReference type="SUPFAM" id="SSF51004">
    <property type="entry name" value="C-terminal (heme d1) domain of cytochrome cd1-nitrite reductase"/>
    <property type="match status" value="1"/>
</dbReference>
<accession>I0AII7</accession>
<evidence type="ECO:0000313" key="3">
    <source>
        <dbReference type="EMBL" id="AFH48794.1"/>
    </source>
</evidence>
<organism evidence="3 4">
    <name type="scientific">Ignavibacterium album (strain DSM 19864 / JCM 16511 / NBRC 101810 / Mat9-16)</name>
    <dbReference type="NCBI Taxonomy" id="945713"/>
    <lineage>
        <taxon>Bacteria</taxon>
        <taxon>Pseudomonadati</taxon>
        <taxon>Ignavibacteriota</taxon>
        <taxon>Ignavibacteria</taxon>
        <taxon>Ignavibacteriales</taxon>
        <taxon>Ignavibacteriaceae</taxon>
        <taxon>Ignavibacterium</taxon>
    </lineage>
</organism>
<keyword evidence="4" id="KW-1185">Reference proteome</keyword>
<evidence type="ECO:0000313" key="4">
    <source>
        <dbReference type="Proteomes" id="UP000007394"/>
    </source>
</evidence>
<dbReference type="OrthoDB" id="291295at2"/>
<keyword evidence="1" id="KW-0732">Signal</keyword>
<dbReference type="eggNOG" id="COG5276">
    <property type="taxonomic scope" value="Bacteria"/>
</dbReference>
<dbReference type="InterPro" id="IPR027589">
    <property type="entry name" value="Choice_anch_B"/>
</dbReference>
<dbReference type="Gene3D" id="2.60.40.4070">
    <property type="match status" value="1"/>
</dbReference>
<dbReference type="HOGENOM" id="CLU_386711_0_0_10"/>
<evidence type="ECO:0000256" key="1">
    <source>
        <dbReference type="SAM" id="SignalP"/>
    </source>
</evidence>
<feature type="signal peptide" evidence="1">
    <location>
        <begin position="1"/>
        <end position="18"/>
    </location>
</feature>
<proteinExistence type="predicted"/>
<dbReference type="SUPFAM" id="SSF48726">
    <property type="entry name" value="Immunoglobulin"/>
    <property type="match status" value="1"/>
</dbReference>
<evidence type="ECO:0000259" key="2">
    <source>
        <dbReference type="Pfam" id="PF18962"/>
    </source>
</evidence>
<dbReference type="GO" id="GO:0005576">
    <property type="term" value="C:extracellular region"/>
    <property type="evidence" value="ECO:0007669"/>
    <property type="project" value="TreeGrafter"/>
</dbReference>
<dbReference type="PANTHER" id="PTHR38787:SF3">
    <property type="entry name" value="REGULATORY P DOMAIN-CONTAINING PROTEIN"/>
    <property type="match status" value="1"/>
</dbReference>
<protein>
    <recommendedName>
        <fullName evidence="2">Secretion system C-terminal sorting domain-containing protein</fullName>
    </recommendedName>
</protein>
<dbReference type="EMBL" id="CP003418">
    <property type="protein sequence ID" value="AFH48794.1"/>
    <property type="molecule type" value="Genomic_DNA"/>
</dbReference>
<dbReference type="InterPro" id="IPR036179">
    <property type="entry name" value="Ig-like_dom_sf"/>
</dbReference>
<dbReference type="AlphaFoldDB" id="I0AII7"/>
<dbReference type="PATRIC" id="fig|945713.3.peg.1088"/>
<gene>
    <name evidence="3" type="ordered locus">IALB_1083</name>
</gene>
<dbReference type="KEGG" id="ial:IALB_1083"/>
<dbReference type="Proteomes" id="UP000007394">
    <property type="component" value="Chromosome"/>
</dbReference>
<dbReference type="NCBIfam" id="TIGR04183">
    <property type="entry name" value="Por_Secre_tail"/>
    <property type="match status" value="1"/>
</dbReference>
<dbReference type="InterPro" id="IPR013211">
    <property type="entry name" value="LVIVD"/>
</dbReference>
<dbReference type="InterPro" id="IPR026444">
    <property type="entry name" value="Secre_tail"/>
</dbReference>
<dbReference type="Pfam" id="PF08309">
    <property type="entry name" value="LVIVD"/>
    <property type="match status" value="4"/>
</dbReference>
<dbReference type="PANTHER" id="PTHR38787">
    <property type="entry name" value="REGULATORY P DOMAIN-CONTAINING PROTEIN"/>
    <property type="match status" value="1"/>
</dbReference>
<feature type="chain" id="PRO_5003623789" description="Secretion system C-terminal sorting domain-containing protein" evidence="1">
    <location>
        <begin position="19"/>
        <end position="661"/>
    </location>
</feature>
<dbReference type="RefSeq" id="WP_014559949.1">
    <property type="nucleotide sequence ID" value="NC_017464.1"/>
</dbReference>
<dbReference type="NCBIfam" id="TIGR04312">
    <property type="entry name" value="choice_anch_B"/>
    <property type="match status" value="1"/>
</dbReference>
<sequence>MKKILFMVFILLITNSFAQTNVTLLSNFNPYPSIGYNDIWGYVDSQGREYALLGTRHGTSIVNVTIPTNPVEVAFIPGPNSIWRDIKVHSHYAYIVTEGTGTGRGLQIVDLSNLPNSATLVNTIDTWFTRAHNIFIDNGYAYVIGTNNGGGMHILDLSNPTNPTRTAYYLGSNYIHDVYVWNDTVVAAAEDSYDLIDVSNKSNPVLISVSPSLPGIYAHSGWMTEDKRYFVGTEEFDVRDVTVWDLQDRTSWDLIVPSWQMMNPLPTSGDPVHNLFIKGNYAHISYYKHGYVVLNISDPTNPFLAGEYDTYSSNNGTYNGAWGCYPYLPSGITLISDINTGLYVLQFNPPSNIPPQISHFNQNLVYTDSSVIINANISDDEQITGANLHYRTVKDEFTSDWFIVTDNNGPSGSLYEFIIPGQTNRTEVQYYIAAVDNDNNVSTLPEGGSGINPPGEIPPPSFFNYFVKIPGQLVVNGFSPSSDTTILNNGEVPFTVNVNDTSLLNITYQWFRNGNVVFNNNGNSYLYRSLTIYPAPRTDSVRVVFSNGFYSSEISWQIFVEPVTSADNNDNNIVSDYLLSQNFPNPFNPSTNISFSLKESGNVRIEIINSLGQVVDVILDEFRNAGAYILKFDASALPSGVYLAKMTSGNFSKTIKMSLMK</sequence>
<name>I0AII7_IGNAJ</name>
<dbReference type="Pfam" id="PF18962">
    <property type="entry name" value="Por_Secre_tail"/>
    <property type="match status" value="1"/>
</dbReference>
<reference evidence="3 4" key="1">
    <citation type="journal article" date="2012" name="Front. Microbiol.">
        <title>Complete genome of Ignavibacterium album, a metabolically versatile, flagellated, facultative anaerobe from the phylum Chlorobi.</title>
        <authorList>
            <person name="Liu Z."/>
            <person name="Frigaard N.-U."/>
            <person name="Vogl K."/>
            <person name="Iino T."/>
            <person name="Ohkuma M."/>
            <person name="Overmann J."/>
            <person name="Bryant D.A."/>
        </authorList>
    </citation>
    <scope>NUCLEOTIDE SEQUENCE [LARGE SCALE GENOMIC DNA]</scope>
    <source>
        <strain evidence="4">DSM 19864 / JCM 16511 / NBRC 101810 / Mat9-16</strain>
    </source>
</reference>
<feature type="domain" description="Secretion system C-terminal sorting" evidence="2">
    <location>
        <begin position="583"/>
        <end position="655"/>
    </location>
</feature>
<dbReference type="InterPro" id="IPR011048">
    <property type="entry name" value="Haem_d1_sf"/>
</dbReference>
<dbReference type="STRING" id="945713.IALB_1083"/>